<reference evidence="7" key="1">
    <citation type="submission" date="2021-01" db="EMBL/GenBank/DDBJ databases">
        <authorList>
            <person name="Corre E."/>
            <person name="Pelletier E."/>
            <person name="Niang G."/>
            <person name="Scheremetjew M."/>
            <person name="Finn R."/>
            <person name="Kale V."/>
            <person name="Holt S."/>
            <person name="Cochrane G."/>
            <person name="Meng A."/>
            <person name="Brown T."/>
            <person name="Cohen L."/>
        </authorList>
    </citation>
    <scope>NUCLEOTIDE SEQUENCE</scope>
    <source>
        <strain evidence="7">379</strain>
    </source>
</reference>
<evidence type="ECO:0008006" key="8">
    <source>
        <dbReference type="Google" id="ProtNLM"/>
    </source>
</evidence>
<accession>A0A6S9VZ09</accession>
<gene>
    <name evidence="7" type="ORF">EHUX00137_LOCUS47406</name>
</gene>
<dbReference type="PROSITE" id="PS51355">
    <property type="entry name" value="GLUTATHIONE_PEROXID_3"/>
    <property type="match status" value="1"/>
</dbReference>
<sequence length="156" mass="17114">MNALADKYGDKLAILGFPCNQFGHQTNEDNSEFLNTLKHVRPGNGFEAAPTVTLFEKTDVNGADAAPLFKWLKASHMIPCDEAGDTKGNGVDDNDALVLPRGKFGGSTVVLWTPVARSDIAWNFEKFLVDGDGKCVKRYSRYYKTEKIAADIDALL</sequence>
<dbReference type="GO" id="GO:0004602">
    <property type="term" value="F:glutathione peroxidase activity"/>
    <property type="evidence" value="ECO:0007669"/>
    <property type="project" value="TreeGrafter"/>
</dbReference>
<comment type="similarity">
    <text evidence="2">Belongs to the glutathione peroxidase family.</text>
</comment>
<dbReference type="PROSITE" id="PS00763">
    <property type="entry name" value="GLUTATHIONE_PEROXID_2"/>
    <property type="match status" value="1"/>
</dbReference>
<dbReference type="PANTHER" id="PTHR11592">
    <property type="entry name" value="GLUTATHIONE PEROXIDASE"/>
    <property type="match status" value="1"/>
</dbReference>
<dbReference type="PANTHER" id="PTHR11592:SF88">
    <property type="entry name" value="GLUTATHIONE PEROXIDASE-RELATED"/>
    <property type="match status" value="1"/>
</dbReference>
<keyword evidence="5" id="KW-0732">Signal</keyword>
<dbReference type="Pfam" id="PF00255">
    <property type="entry name" value="GSHPx"/>
    <property type="match status" value="1"/>
</dbReference>
<keyword evidence="4" id="KW-0575">Peroxidase</keyword>
<dbReference type="InterPro" id="IPR000889">
    <property type="entry name" value="Glutathione_peroxidase"/>
</dbReference>
<dbReference type="InterPro" id="IPR036249">
    <property type="entry name" value="Thioredoxin-like_sf"/>
</dbReference>
<evidence type="ECO:0000313" key="7">
    <source>
        <dbReference type="EMBL" id="CAE0599823.1"/>
    </source>
</evidence>
<evidence type="ECO:0000256" key="4">
    <source>
        <dbReference type="ARBA" id="ARBA00022559"/>
    </source>
</evidence>
<dbReference type="GO" id="GO:0005576">
    <property type="term" value="C:extracellular region"/>
    <property type="evidence" value="ECO:0007669"/>
    <property type="project" value="UniProtKB-SubCell"/>
</dbReference>
<evidence type="ECO:0000256" key="2">
    <source>
        <dbReference type="ARBA" id="ARBA00006926"/>
    </source>
</evidence>
<keyword evidence="6" id="KW-0560">Oxidoreductase</keyword>
<evidence type="ECO:0000256" key="3">
    <source>
        <dbReference type="ARBA" id="ARBA00022525"/>
    </source>
</evidence>
<dbReference type="EMBL" id="HBIR01061013">
    <property type="protein sequence ID" value="CAE0599823.1"/>
    <property type="molecule type" value="Transcribed_RNA"/>
</dbReference>
<keyword evidence="3" id="KW-0964">Secreted</keyword>
<organism evidence="7">
    <name type="scientific">Emiliania huxleyi</name>
    <name type="common">Coccolithophore</name>
    <name type="synonym">Pontosphaera huxleyi</name>
    <dbReference type="NCBI Taxonomy" id="2903"/>
    <lineage>
        <taxon>Eukaryota</taxon>
        <taxon>Haptista</taxon>
        <taxon>Haptophyta</taxon>
        <taxon>Prymnesiophyceae</taxon>
        <taxon>Isochrysidales</taxon>
        <taxon>Noelaerhabdaceae</taxon>
        <taxon>Emiliania</taxon>
    </lineage>
</organism>
<dbReference type="Gene3D" id="3.40.30.10">
    <property type="entry name" value="Glutaredoxin"/>
    <property type="match status" value="1"/>
</dbReference>
<dbReference type="SUPFAM" id="SSF52833">
    <property type="entry name" value="Thioredoxin-like"/>
    <property type="match status" value="1"/>
</dbReference>
<name>A0A6S9VZ09_EMIHU</name>
<proteinExistence type="inferred from homology"/>
<evidence type="ECO:0000256" key="6">
    <source>
        <dbReference type="ARBA" id="ARBA00023002"/>
    </source>
</evidence>
<comment type="subcellular location">
    <subcellularLocation>
        <location evidence="1">Secreted</location>
    </subcellularLocation>
</comment>
<dbReference type="GO" id="GO:0006979">
    <property type="term" value="P:response to oxidative stress"/>
    <property type="evidence" value="ECO:0007669"/>
    <property type="project" value="InterPro"/>
</dbReference>
<evidence type="ECO:0000256" key="5">
    <source>
        <dbReference type="ARBA" id="ARBA00022729"/>
    </source>
</evidence>
<dbReference type="PIRSF" id="PIRSF000303">
    <property type="entry name" value="Glutathion_perox"/>
    <property type="match status" value="1"/>
</dbReference>
<dbReference type="InterPro" id="IPR029760">
    <property type="entry name" value="GPX_CS"/>
</dbReference>
<protein>
    <recommendedName>
        <fullName evidence="8">Glutathione peroxidase</fullName>
    </recommendedName>
</protein>
<dbReference type="AlphaFoldDB" id="A0A6S9VZ09"/>
<evidence type="ECO:0000256" key="1">
    <source>
        <dbReference type="ARBA" id="ARBA00004613"/>
    </source>
</evidence>